<evidence type="ECO:0000313" key="1">
    <source>
        <dbReference type="EMBL" id="CRZ05447.1"/>
    </source>
</evidence>
<proteinExistence type="predicted"/>
<reference evidence="1" key="1">
    <citation type="submission" date="2015-04" db="EMBL/GenBank/DDBJ databases">
        <title>The genome sequence of the plant pathogenic Rhizarian Plasmodiophora brassicae reveals insights in its biotrophic life cycle and the origin of chitin synthesis.</title>
        <authorList>
            <person name="Schwelm A."/>
            <person name="Fogelqvist J."/>
            <person name="Knaust A."/>
            <person name="Julke S."/>
            <person name="Lilja T."/>
            <person name="Dhandapani V."/>
            <person name="Bonilla-Rosso G."/>
            <person name="Karlsson M."/>
            <person name="Shevchenko A."/>
            <person name="Choi S.R."/>
            <person name="Kim H.G."/>
            <person name="Park J.Y."/>
            <person name="Lim Y.P."/>
            <person name="Ludwig-Muller J."/>
            <person name="Dixelius C."/>
        </authorList>
    </citation>
    <scope>NUCLEOTIDE SEQUENCE</scope>
    <source>
        <tissue evidence="1">Potato root galls</tissue>
    </source>
</reference>
<name>A0A0H5QUN1_9EUKA</name>
<accession>A0A0H5QUN1</accession>
<protein>
    <submittedName>
        <fullName evidence="1">Uncharacterized protein</fullName>
    </submittedName>
</protein>
<dbReference type="AlphaFoldDB" id="A0A0H5QUN1"/>
<feature type="non-terminal residue" evidence="1">
    <location>
        <position position="114"/>
    </location>
</feature>
<dbReference type="EMBL" id="HACM01005005">
    <property type="protein sequence ID" value="CRZ05447.1"/>
    <property type="molecule type" value="Transcribed_RNA"/>
</dbReference>
<sequence>MPVTNADYSWALTALVAKRGDVNDAIVELSKHDFMPQTYKDIGTFVNEEHVTSLARSAKVSRDASQLALQLSNWVLRDAVKLMKLRGPRLLIMASSSDLKVNVTTVSRLLSLMT</sequence>
<organism evidence="1">
    <name type="scientific">Spongospora subterranea</name>
    <dbReference type="NCBI Taxonomy" id="70186"/>
    <lineage>
        <taxon>Eukaryota</taxon>
        <taxon>Sar</taxon>
        <taxon>Rhizaria</taxon>
        <taxon>Endomyxa</taxon>
        <taxon>Phytomyxea</taxon>
        <taxon>Plasmodiophorida</taxon>
        <taxon>Plasmodiophoridae</taxon>
        <taxon>Spongospora</taxon>
    </lineage>
</organism>